<keyword evidence="2" id="KW-1185">Reference proteome</keyword>
<dbReference type="EMBL" id="CP054929">
    <property type="protein sequence ID" value="QKW50714.1"/>
    <property type="molecule type" value="Genomic_DNA"/>
</dbReference>
<reference evidence="1 2" key="1">
    <citation type="submission" date="2020-06" db="EMBL/GenBank/DDBJ databases">
        <title>Genome mining for natural products.</title>
        <authorList>
            <person name="Zhang B."/>
            <person name="Shi J."/>
            <person name="Ge H."/>
        </authorList>
    </citation>
    <scope>NUCLEOTIDE SEQUENCE [LARGE SCALE GENOMIC DNA]</scope>
    <source>
        <strain evidence="1 2">NA00687</strain>
    </source>
</reference>
<evidence type="ECO:0000313" key="2">
    <source>
        <dbReference type="Proteomes" id="UP000509303"/>
    </source>
</evidence>
<protein>
    <submittedName>
        <fullName evidence="1">Uncharacterized protein</fullName>
    </submittedName>
</protein>
<sequence>MTPALARVELLVWRPANPRDPGDLAAGWPEVLQVRAGASPWRLPGVALRAGEPVRAAAARVAYAVGLTLPARTRVLSAHRQPDTSGGPVRLTLVVDGGWVVAFEVPRSAEELVPCRCQPTTHRRRWAHAETADPATLDALRAALSHPAREESQPR</sequence>
<organism evidence="1 2">
    <name type="scientific">Streptomyces buecherae</name>
    <dbReference type="NCBI Taxonomy" id="2763006"/>
    <lineage>
        <taxon>Bacteria</taxon>
        <taxon>Bacillati</taxon>
        <taxon>Actinomycetota</taxon>
        <taxon>Actinomycetes</taxon>
        <taxon>Kitasatosporales</taxon>
        <taxon>Streptomycetaceae</taxon>
        <taxon>Streptomyces</taxon>
    </lineage>
</organism>
<dbReference type="RefSeq" id="WP_176162447.1">
    <property type="nucleotide sequence ID" value="NZ_CP054929.1"/>
</dbReference>
<accession>A0A7H8N831</accession>
<dbReference type="AlphaFoldDB" id="A0A7H8N831"/>
<gene>
    <name evidence="1" type="ORF">HUT08_15550</name>
</gene>
<proteinExistence type="predicted"/>
<evidence type="ECO:0000313" key="1">
    <source>
        <dbReference type="EMBL" id="QKW50714.1"/>
    </source>
</evidence>
<name>A0A7H8N831_9ACTN</name>
<dbReference type="Proteomes" id="UP000509303">
    <property type="component" value="Chromosome"/>
</dbReference>